<keyword evidence="2" id="KW-1185">Reference proteome</keyword>
<proteinExistence type="predicted"/>
<dbReference type="EMBL" id="JH159152">
    <property type="protein sequence ID" value="EGZ26026.1"/>
    <property type="molecule type" value="Genomic_DNA"/>
</dbReference>
<dbReference type="AlphaFoldDB" id="G4YUV1"/>
<dbReference type="Proteomes" id="UP000002640">
    <property type="component" value="Unassembled WGS sequence"/>
</dbReference>
<reference evidence="1 2" key="1">
    <citation type="journal article" date="2006" name="Science">
        <title>Phytophthora genome sequences uncover evolutionary origins and mechanisms of pathogenesis.</title>
        <authorList>
            <person name="Tyler B.M."/>
            <person name="Tripathy S."/>
            <person name="Zhang X."/>
            <person name="Dehal P."/>
            <person name="Jiang R.H."/>
            <person name="Aerts A."/>
            <person name="Arredondo F.D."/>
            <person name="Baxter L."/>
            <person name="Bensasson D."/>
            <person name="Beynon J.L."/>
            <person name="Chapman J."/>
            <person name="Damasceno C.M."/>
            <person name="Dorrance A.E."/>
            <person name="Dou D."/>
            <person name="Dickerman A.W."/>
            <person name="Dubchak I.L."/>
            <person name="Garbelotto M."/>
            <person name="Gijzen M."/>
            <person name="Gordon S.G."/>
            <person name="Govers F."/>
            <person name="Grunwald N.J."/>
            <person name="Huang W."/>
            <person name="Ivors K.L."/>
            <person name="Jones R.W."/>
            <person name="Kamoun S."/>
            <person name="Krampis K."/>
            <person name="Lamour K.H."/>
            <person name="Lee M.K."/>
            <person name="McDonald W.H."/>
            <person name="Medina M."/>
            <person name="Meijer H.J."/>
            <person name="Nordberg E.K."/>
            <person name="Maclean D.J."/>
            <person name="Ospina-Giraldo M.D."/>
            <person name="Morris P.F."/>
            <person name="Phuntumart V."/>
            <person name="Putnam N.H."/>
            <person name="Rash S."/>
            <person name="Rose J.K."/>
            <person name="Sakihama Y."/>
            <person name="Salamov A.A."/>
            <person name="Savidor A."/>
            <person name="Scheuring C.F."/>
            <person name="Smith B.M."/>
            <person name="Sobral B.W."/>
            <person name="Terry A."/>
            <person name="Torto-Alalibo T.A."/>
            <person name="Win J."/>
            <person name="Xu Z."/>
            <person name="Zhang H."/>
            <person name="Grigoriev I.V."/>
            <person name="Rokhsar D.S."/>
            <person name="Boore J.L."/>
        </authorList>
    </citation>
    <scope>NUCLEOTIDE SEQUENCE [LARGE SCALE GENOMIC DNA]</scope>
    <source>
        <strain evidence="1 2">P6497</strain>
    </source>
</reference>
<dbReference type="RefSeq" id="XP_009521314.1">
    <property type="nucleotide sequence ID" value="XM_009523019.1"/>
</dbReference>
<protein>
    <submittedName>
        <fullName evidence="1">Uncharacterized protein</fullName>
    </submittedName>
</protein>
<accession>G4YUV1</accession>
<dbReference type="InParanoid" id="G4YUV1"/>
<name>G4YUV1_PHYSP</name>
<evidence type="ECO:0000313" key="2">
    <source>
        <dbReference type="Proteomes" id="UP000002640"/>
    </source>
</evidence>
<dbReference type="KEGG" id="psoj:PHYSODRAFT_326968"/>
<sequence>METRCEFQIGSATDCGILLRASSDAPDDVAYRLYASRVLRGMENQLSFHVMRPLDSSDDKQVPIGPE</sequence>
<gene>
    <name evidence="1" type="ORF">PHYSODRAFT_326968</name>
</gene>
<organism evidence="1 2">
    <name type="scientific">Phytophthora sojae (strain P6497)</name>
    <name type="common">Soybean stem and root rot agent</name>
    <name type="synonym">Phytophthora megasperma f. sp. glycines</name>
    <dbReference type="NCBI Taxonomy" id="1094619"/>
    <lineage>
        <taxon>Eukaryota</taxon>
        <taxon>Sar</taxon>
        <taxon>Stramenopiles</taxon>
        <taxon>Oomycota</taxon>
        <taxon>Peronosporomycetes</taxon>
        <taxon>Peronosporales</taxon>
        <taxon>Peronosporaceae</taxon>
        <taxon>Phytophthora</taxon>
    </lineage>
</organism>
<evidence type="ECO:0000313" key="1">
    <source>
        <dbReference type="EMBL" id="EGZ26026.1"/>
    </source>
</evidence>
<dbReference type="GeneID" id="20645534"/>